<dbReference type="GO" id="GO:0005762">
    <property type="term" value="C:mitochondrial large ribosomal subunit"/>
    <property type="evidence" value="ECO:0007669"/>
    <property type="project" value="TreeGrafter"/>
</dbReference>
<keyword evidence="3" id="KW-0934">Plastid</keyword>
<feature type="chain" id="PRO_5043271071" evidence="8">
    <location>
        <begin position="24"/>
        <end position="210"/>
    </location>
</feature>
<dbReference type="EMBL" id="CAMXCT020002968">
    <property type="protein sequence ID" value="CAL1154982.1"/>
    <property type="molecule type" value="Genomic_DNA"/>
</dbReference>
<keyword evidence="4" id="KW-0699">rRNA-binding</keyword>
<dbReference type="Pfam" id="PF00829">
    <property type="entry name" value="Ribosomal_L21p"/>
    <property type="match status" value="1"/>
</dbReference>
<comment type="caution">
    <text evidence="9">The sequence shown here is derived from an EMBL/GenBank/DDBJ whole genome shotgun (WGS) entry which is preliminary data.</text>
</comment>
<evidence type="ECO:0000256" key="8">
    <source>
        <dbReference type="SAM" id="SignalP"/>
    </source>
</evidence>
<organism evidence="9">
    <name type="scientific">Cladocopium goreaui</name>
    <dbReference type="NCBI Taxonomy" id="2562237"/>
    <lineage>
        <taxon>Eukaryota</taxon>
        <taxon>Sar</taxon>
        <taxon>Alveolata</taxon>
        <taxon>Dinophyceae</taxon>
        <taxon>Suessiales</taxon>
        <taxon>Symbiodiniaceae</taxon>
        <taxon>Cladocopium</taxon>
    </lineage>
</organism>
<dbReference type="EMBL" id="CAMXCT030002968">
    <property type="protein sequence ID" value="CAL4788919.1"/>
    <property type="molecule type" value="Genomic_DNA"/>
</dbReference>
<comment type="similarity">
    <text evidence="2">Belongs to the bacterial ribosomal protein bL21 family.</text>
</comment>
<evidence type="ECO:0000256" key="3">
    <source>
        <dbReference type="ARBA" id="ARBA00022640"/>
    </source>
</evidence>
<dbReference type="GO" id="GO:0009536">
    <property type="term" value="C:plastid"/>
    <property type="evidence" value="ECO:0007669"/>
    <property type="project" value="UniProtKB-SubCell"/>
</dbReference>
<dbReference type="PANTHER" id="PTHR21349:SF7">
    <property type="entry name" value="LARGE RIBOSOMAL SUBUNIT PROTEIN BL21C"/>
    <property type="match status" value="1"/>
</dbReference>
<gene>
    <name evidence="9" type="ORF">C1SCF055_LOCUS27638</name>
</gene>
<reference evidence="10 11" key="2">
    <citation type="submission" date="2024-05" db="EMBL/GenBank/DDBJ databases">
        <authorList>
            <person name="Chen Y."/>
            <person name="Shah S."/>
            <person name="Dougan E. K."/>
            <person name="Thang M."/>
            <person name="Chan C."/>
        </authorList>
    </citation>
    <scope>NUCLEOTIDE SEQUENCE [LARGE SCALE GENOMIC DNA]</scope>
</reference>
<sequence>MARRRPCVAAFAASLCGVALLLAGRDRPTFAALAGADSRGKVQMSTEPSAVAARAYSTAPVAEPPEDLMTIKQRHLAPSAEHMEYAVVEYSGRQHMVVEGGMYETYFIRAVPGSKVRLNRVLLLKQKKSDEFEVSVGQPLVDGAYVEITILEHLKGEDQLIFKHKKKKHYMKRWIVNQKLTRFRVDKIALGSPDEPLEGRTPFPLGPTPQ</sequence>
<keyword evidence="5" id="KW-0694">RNA-binding</keyword>
<dbReference type="AlphaFoldDB" id="A0A9P1D2X3"/>
<evidence type="ECO:0000256" key="4">
    <source>
        <dbReference type="ARBA" id="ARBA00022730"/>
    </source>
</evidence>
<dbReference type="GO" id="GO:0006412">
    <property type="term" value="P:translation"/>
    <property type="evidence" value="ECO:0007669"/>
    <property type="project" value="InterPro"/>
</dbReference>
<reference evidence="9" key="1">
    <citation type="submission" date="2022-10" db="EMBL/GenBank/DDBJ databases">
        <authorList>
            <person name="Chen Y."/>
            <person name="Dougan E. K."/>
            <person name="Chan C."/>
            <person name="Rhodes N."/>
            <person name="Thang M."/>
        </authorList>
    </citation>
    <scope>NUCLEOTIDE SEQUENCE</scope>
</reference>
<evidence type="ECO:0000256" key="7">
    <source>
        <dbReference type="ARBA" id="ARBA00023274"/>
    </source>
</evidence>
<feature type="signal peptide" evidence="8">
    <location>
        <begin position="1"/>
        <end position="23"/>
    </location>
</feature>
<keyword evidence="11" id="KW-1185">Reference proteome</keyword>
<keyword evidence="7" id="KW-0687">Ribonucleoprotein</keyword>
<protein>
    <submittedName>
        <fullName evidence="10">Large ribosomal subunit protein bL21c (50S ribosomal protein L21, chloroplastic)</fullName>
    </submittedName>
</protein>
<evidence type="ECO:0000256" key="2">
    <source>
        <dbReference type="ARBA" id="ARBA00008563"/>
    </source>
</evidence>
<dbReference type="InterPro" id="IPR028909">
    <property type="entry name" value="bL21-like"/>
</dbReference>
<evidence type="ECO:0000313" key="11">
    <source>
        <dbReference type="Proteomes" id="UP001152797"/>
    </source>
</evidence>
<evidence type="ECO:0000256" key="5">
    <source>
        <dbReference type="ARBA" id="ARBA00022884"/>
    </source>
</evidence>
<name>A0A9P1D2X3_9DINO</name>
<evidence type="ECO:0000256" key="6">
    <source>
        <dbReference type="ARBA" id="ARBA00022980"/>
    </source>
</evidence>
<accession>A0A9P1D2X3</accession>
<evidence type="ECO:0000313" key="10">
    <source>
        <dbReference type="EMBL" id="CAL4788919.1"/>
    </source>
</evidence>
<dbReference type="HAMAP" id="MF_01363">
    <property type="entry name" value="Ribosomal_bL21"/>
    <property type="match status" value="1"/>
</dbReference>
<dbReference type="GO" id="GO:0003735">
    <property type="term" value="F:structural constituent of ribosome"/>
    <property type="evidence" value="ECO:0007669"/>
    <property type="project" value="InterPro"/>
</dbReference>
<dbReference type="InterPro" id="IPR036164">
    <property type="entry name" value="bL21-like_sf"/>
</dbReference>
<dbReference type="Proteomes" id="UP001152797">
    <property type="component" value="Unassembled WGS sequence"/>
</dbReference>
<proteinExistence type="inferred from homology"/>
<dbReference type="EMBL" id="CAMXCT010002968">
    <property type="protein sequence ID" value="CAI4001607.1"/>
    <property type="molecule type" value="Genomic_DNA"/>
</dbReference>
<dbReference type="OrthoDB" id="441894at2759"/>
<dbReference type="NCBIfam" id="TIGR00061">
    <property type="entry name" value="L21"/>
    <property type="match status" value="1"/>
</dbReference>
<keyword evidence="6 10" id="KW-0689">Ribosomal protein</keyword>
<dbReference type="InterPro" id="IPR001787">
    <property type="entry name" value="Ribosomal_bL21"/>
</dbReference>
<keyword evidence="8" id="KW-0732">Signal</keyword>
<dbReference type="SUPFAM" id="SSF141091">
    <property type="entry name" value="L21p-like"/>
    <property type="match status" value="1"/>
</dbReference>
<comment type="subcellular location">
    <subcellularLocation>
        <location evidence="1">Plastid</location>
    </subcellularLocation>
</comment>
<dbReference type="GO" id="GO:0019843">
    <property type="term" value="F:rRNA binding"/>
    <property type="evidence" value="ECO:0007669"/>
    <property type="project" value="UniProtKB-KW"/>
</dbReference>
<dbReference type="PANTHER" id="PTHR21349">
    <property type="entry name" value="50S RIBOSOMAL PROTEIN L21"/>
    <property type="match status" value="1"/>
</dbReference>
<evidence type="ECO:0000313" key="9">
    <source>
        <dbReference type="EMBL" id="CAI4001607.1"/>
    </source>
</evidence>
<evidence type="ECO:0000256" key="1">
    <source>
        <dbReference type="ARBA" id="ARBA00004474"/>
    </source>
</evidence>